<dbReference type="AlphaFoldDB" id="A0A845QJE1"/>
<evidence type="ECO:0000313" key="3">
    <source>
        <dbReference type="Proteomes" id="UP000446866"/>
    </source>
</evidence>
<proteinExistence type="predicted"/>
<dbReference type="Proteomes" id="UP000446866">
    <property type="component" value="Unassembled WGS sequence"/>
</dbReference>
<feature type="transmembrane region" description="Helical" evidence="1">
    <location>
        <begin position="12"/>
        <end position="29"/>
    </location>
</feature>
<evidence type="ECO:0000256" key="1">
    <source>
        <dbReference type="SAM" id="Phobius"/>
    </source>
</evidence>
<name>A0A845QJE1_9FIRM</name>
<dbReference type="EMBL" id="QXWK01000021">
    <property type="protein sequence ID" value="NBH62240.1"/>
    <property type="molecule type" value="Genomic_DNA"/>
</dbReference>
<gene>
    <name evidence="2" type="ORF">D0435_11315</name>
</gene>
<dbReference type="RefSeq" id="WP_160202529.1">
    <property type="nucleotide sequence ID" value="NZ_QXWK01000021.1"/>
</dbReference>
<sequence length="79" mass="9225">MLKKVNQITTIVIYSFLGVFAGKTIFTFWHYKTRPELYTMRSAPWYTEILLHGGLVGVVVIIAVLTKSFVRWKMKQDRS</sequence>
<protein>
    <submittedName>
        <fullName evidence="2">Uncharacterized protein</fullName>
    </submittedName>
</protein>
<reference evidence="2 3" key="1">
    <citation type="submission" date="2018-08" db="EMBL/GenBank/DDBJ databases">
        <title>Murine metabolic-syndrome-specific gut microbial biobank.</title>
        <authorList>
            <person name="Liu C."/>
        </authorList>
    </citation>
    <scope>NUCLEOTIDE SEQUENCE [LARGE SCALE GENOMIC DNA]</scope>
    <source>
        <strain evidence="2 3">28</strain>
    </source>
</reference>
<keyword evidence="1" id="KW-0472">Membrane</keyword>
<keyword evidence="1" id="KW-0812">Transmembrane</keyword>
<accession>A0A845QJE1</accession>
<organism evidence="2 3">
    <name type="scientific">Anaerotruncus colihominis</name>
    <dbReference type="NCBI Taxonomy" id="169435"/>
    <lineage>
        <taxon>Bacteria</taxon>
        <taxon>Bacillati</taxon>
        <taxon>Bacillota</taxon>
        <taxon>Clostridia</taxon>
        <taxon>Eubacteriales</taxon>
        <taxon>Oscillospiraceae</taxon>
        <taxon>Anaerotruncus</taxon>
    </lineage>
</organism>
<feature type="transmembrane region" description="Helical" evidence="1">
    <location>
        <begin position="49"/>
        <end position="70"/>
    </location>
</feature>
<keyword evidence="1" id="KW-1133">Transmembrane helix</keyword>
<keyword evidence="3" id="KW-1185">Reference proteome</keyword>
<evidence type="ECO:0000313" key="2">
    <source>
        <dbReference type="EMBL" id="NBH62240.1"/>
    </source>
</evidence>
<comment type="caution">
    <text evidence="2">The sequence shown here is derived from an EMBL/GenBank/DDBJ whole genome shotgun (WGS) entry which is preliminary data.</text>
</comment>